<sequence>MFIVLQLLPVIVAVVSFPALYLALVLGLAAAVTCNNVVRPHVLHFNAMISDDKCKQLPS</sequence>
<organism evidence="1 2">
    <name type="scientific">Obba rivulosa</name>
    <dbReference type="NCBI Taxonomy" id="1052685"/>
    <lineage>
        <taxon>Eukaryota</taxon>
        <taxon>Fungi</taxon>
        <taxon>Dikarya</taxon>
        <taxon>Basidiomycota</taxon>
        <taxon>Agaricomycotina</taxon>
        <taxon>Agaricomycetes</taxon>
        <taxon>Polyporales</taxon>
        <taxon>Gelatoporiaceae</taxon>
        <taxon>Obba</taxon>
    </lineage>
</organism>
<evidence type="ECO:0000313" key="1">
    <source>
        <dbReference type="EMBL" id="OCH91324.1"/>
    </source>
</evidence>
<gene>
    <name evidence="1" type="ORF">OBBRIDRAFT_529325</name>
</gene>
<reference evidence="1 2" key="1">
    <citation type="submission" date="2016-07" db="EMBL/GenBank/DDBJ databases">
        <title>Draft genome of the white-rot fungus Obba rivulosa 3A-2.</title>
        <authorList>
            <consortium name="DOE Joint Genome Institute"/>
            <person name="Miettinen O."/>
            <person name="Riley R."/>
            <person name="Acob R."/>
            <person name="Barry K."/>
            <person name="Cullen D."/>
            <person name="De Vries R."/>
            <person name="Hainaut M."/>
            <person name="Hatakka A."/>
            <person name="Henrissat B."/>
            <person name="Hilden K."/>
            <person name="Kuo R."/>
            <person name="Labutti K."/>
            <person name="Lipzen A."/>
            <person name="Makela M.R."/>
            <person name="Sandor L."/>
            <person name="Spatafora J.W."/>
            <person name="Grigoriev I.V."/>
            <person name="Hibbett D.S."/>
        </authorList>
    </citation>
    <scope>NUCLEOTIDE SEQUENCE [LARGE SCALE GENOMIC DNA]</scope>
    <source>
        <strain evidence="1 2">3A-2</strain>
    </source>
</reference>
<name>A0A8E2AY78_9APHY</name>
<accession>A0A8E2AY78</accession>
<proteinExistence type="predicted"/>
<dbReference type="AlphaFoldDB" id="A0A8E2AY78"/>
<dbReference type="EMBL" id="KV722387">
    <property type="protein sequence ID" value="OCH91324.1"/>
    <property type="molecule type" value="Genomic_DNA"/>
</dbReference>
<dbReference type="Proteomes" id="UP000250043">
    <property type="component" value="Unassembled WGS sequence"/>
</dbReference>
<protein>
    <submittedName>
        <fullName evidence="1">Uncharacterized protein</fullName>
    </submittedName>
</protein>
<evidence type="ECO:0000313" key="2">
    <source>
        <dbReference type="Proteomes" id="UP000250043"/>
    </source>
</evidence>
<keyword evidence="2" id="KW-1185">Reference proteome</keyword>